<comment type="cofactor">
    <cofactor evidence="1 6">
        <name>FAD</name>
        <dbReference type="ChEBI" id="CHEBI:57692"/>
    </cofactor>
</comment>
<keyword evidence="3 6" id="KW-0560">Oxidoreductase</keyword>
<dbReference type="PANTHER" id="PTHR43563">
    <property type="entry name" value="AMINE OXIDASE"/>
    <property type="match status" value="1"/>
</dbReference>
<dbReference type="VEuPathDB" id="FungiDB:Z520_05938"/>
<dbReference type="EMBL" id="KN848071">
    <property type="protein sequence ID" value="KIX98637.1"/>
    <property type="molecule type" value="Genomic_DNA"/>
</dbReference>
<dbReference type="GO" id="GO:0097621">
    <property type="term" value="F:monoamine oxidase activity"/>
    <property type="evidence" value="ECO:0007669"/>
    <property type="project" value="UniProtKB-EC"/>
</dbReference>
<reference evidence="8 9" key="1">
    <citation type="submission" date="2015-01" db="EMBL/GenBank/DDBJ databases">
        <title>The Genome Sequence of Fonsecaea multimorphosa CBS 102226.</title>
        <authorList>
            <consortium name="The Broad Institute Genomics Platform"/>
            <person name="Cuomo C."/>
            <person name="de Hoog S."/>
            <person name="Gorbushina A."/>
            <person name="Stielow B."/>
            <person name="Teixiera M."/>
            <person name="Abouelleil A."/>
            <person name="Chapman S.B."/>
            <person name="Priest M."/>
            <person name="Young S.K."/>
            <person name="Wortman J."/>
            <person name="Nusbaum C."/>
            <person name="Birren B."/>
        </authorList>
    </citation>
    <scope>NUCLEOTIDE SEQUENCE [LARGE SCALE GENOMIC DNA]</scope>
    <source>
        <strain evidence="8 9">CBS 102226</strain>
    </source>
</reference>
<evidence type="ECO:0000256" key="2">
    <source>
        <dbReference type="ARBA" id="ARBA00005995"/>
    </source>
</evidence>
<dbReference type="InterPro" id="IPR002937">
    <property type="entry name" value="Amino_oxidase"/>
</dbReference>
<evidence type="ECO:0000313" key="9">
    <source>
        <dbReference type="Proteomes" id="UP000053411"/>
    </source>
</evidence>
<evidence type="ECO:0000256" key="4">
    <source>
        <dbReference type="ARBA" id="ARBA00048448"/>
    </source>
</evidence>
<dbReference type="InterPro" id="IPR050703">
    <property type="entry name" value="Flavin_MAO"/>
</dbReference>
<comment type="similarity">
    <text evidence="2 6">Belongs to the flavin monoamine oxidase family.</text>
</comment>
<dbReference type="Gene3D" id="3.50.50.60">
    <property type="entry name" value="FAD/NAD(P)-binding domain"/>
    <property type="match status" value="1"/>
</dbReference>
<keyword evidence="9" id="KW-1185">Reference proteome</keyword>
<dbReference type="Proteomes" id="UP000053411">
    <property type="component" value="Unassembled WGS sequence"/>
</dbReference>
<dbReference type="InterPro" id="IPR036188">
    <property type="entry name" value="FAD/NAD-bd_sf"/>
</dbReference>
<dbReference type="Gene3D" id="1.10.405.10">
    <property type="entry name" value="Guanine Nucleotide Dissociation Inhibitor, domain 1"/>
    <property type="match status" value="1"/>
</dbReference>
<gene>
    <name evidence="8" type="ORF">Z520_05938</name>
</gene>
<keyword evidence="6" id="KW-0285">Flavoprotein</keyword>
<evidence type="ECO:0000313" key="8">
    <source>
        <dbReference type="EMBL" id="KIX98637.1"/>
    </source>
</evidence>
<keyword evidence="6" id="KW-0274">FAD</keyword>
<dbReference type="AlphaFoldDB" id="A0A0D2JYM0"/>
<evidence type="ECO:0000256" key="1">
    <source>
        <dbReference type="ARBA" id="ARBA00001974"/>
    </source>
</evidence>
<evidence type="ECO:0000259" key="7">
    <source>
        <dbReference type="Pfam" id="PF01593"/>
    </source>
</evidence>
<dbReference type="InterPro" id="IPR001613">
    <property type="entry name" value="Flavin_amine_oxidase"/>
</dbReference>
<feature type="domain" description="Amine oxidase" evidence="7">
    <location>
        <begin position="14"/>
        <end position="426"/>
    </location>
</feature>
<dbReference type="PANTHER" id="PTHR43563:SF1">
    <property type="entry name" value="AMINE OXIDASE [FLAVIN-CONTAINING] B"/>
    <property type="match status" value="1"/>
</dbReference>
<dbReference type="RefSeq" id="XP_016632760.1">
    <property type="nucleotide sequence ID" value="XM_016776441.1"/>
</dbReference>
<dbReference type="Pfam" id="PF01593">
    <property type="entry name" value="Amino_oxidase"/>
    <property type="match status" value="1"/>
</dbReference>
<feature type="binding site" evidence="5">
    <location>
        <position position="227"/>
    </location>
    <ligand>
        <name>FAD</name>
        <dbReference type="ChEBI" id="CHEBI:57692"/>
    </ligand>
</feature>
<accession>A0A0D2JYM0</accession>
<protein>
    <recommendedName>
        <fullName evidence="6">Amine oxidase</fullName>
        <ecNumber evidence="6">1.4.3.-</ecNumber>
    </recommendedName>
</protein>
<dbReference type="Gene3D" id="3.90.660.10">
    <property type="match status" value="1"/>
</dbReference>
<name>A0A0D2JYM0_9EURO</name>
<comment type="catalytic activity">
    <reaction evidence="4">
        <text>a secondary aliphatic amine + O2 + H2O = a primary amine + an aldehyde + H2O2</text>
        <dbReference type="Rhea" id="RHEA:26414"/>
        <dbReference type="ChEBI" id="CHEBI:15377"/>
        <dbReference type="ChEBI" id="CHEBI:15379"/>
        <dbReference type="ChEBI" id="CHEBI:16240"/>
        <dbReference type="ChEBI" id="CHEBI:17478"/>
        <dbReference type="ChEBI" id="CHEBI:58855"/>
        <dbReference type="ChEBI" id="CHEBI:65296"/>
        <dbReference type="EC" id="1.4.3.4"/>
    </reaction>
</comment>
<dbReference type="OrthoDB" id="7777654at2759"/>
<evidence type="ECO:0000256" key="6">
    <source>
        <dbReference type="RuleBase" id="RU362067"/>
    </source>
</evidence>
<evidence type="ECO:0000256" key="5">
    <source>
        <dbReference type="PIRSR" id="PIRSR601613-1"/>
    </source>
</evidence>
<dbReference type="SUPFAM" id="SSF51905">
    <property type="entry name" value="FAD/NAD(P)-binding domain"/>
    <property type="match status" value="1"/>
</dbReference>
<dbReference type="EC" id="1.4.3.-" evidence="6"/>
<sequence length="435" mass="46822">MKKQYDVAVVGGGFAGTVAARDLSKEGISVVLLEGRNRIGGRTYTGEAFGTQLDLGGTYVHWTQPNVWHELQRHNLTRLVPPLDQGEKVFWLAEDKVHSGTQADFLSAVGPAMARLVGDARARFPMPFDIHAVPNSEIRTETIEDRMNSLNLTSYERDVLEGALAGVCHSFSKHGMEQLLWTVAAYFGEYMAFFETAGTFAIQGGTKALVDAIMAESSADVLLSTPVSAIADDGSQVTVTTRGGQQISARSVVVAVPINTIADIKITPEVPAPVRTMIEQRNPTLANKLWVRVKGEIEPFGIFAPIGKNPINAARTEVRHEGDTLIMCICSDAAAIDYNDLDAVQAALRVFVPDIEVVGTACHDWVADEFSQGGWMMHRPGNLTGAAPQMRQAHGRIYFAGADIAAIDVGAIEGAMETGAVAAREITAAFSGKKR</sequence>
<dbReference type="PRINTS" id="PR00757">
    <property type="entry name" value="AMINEOXDASEF"/>
</dbReference>
<evidence type="ECO:0000256" key="3">
    <source>
        <dbReference type="ARBA" id="ARBA00023002"/>
    </source>
</evidence>
<proteinExistence type="inferred from homology"/>
<organism evidence="8 9">
    <name type="scientific">Fonsecaea multimorphosa CBS 102226</name>
    <dbReference type="NCBI Taxonomy" id="1442371"/>
    <lineage>
        <taxon>Eukaryota</taxon>
        <taxon>Fungi</taxon>
        <taxon>Dikarya</taxon>
        <taxon>Ascomycota</taxon>
        <taxon>Pezizomycotina</taxon>
        <taxon>Eurotiomycetes</taxon>
        <taxon>Chaetothyriomycetidae</taxon>
        <taxon>Chaetothyriales</taxon>
        <taxon>Herpotrichiellaceae</taxon>
        <taxon>Fonsecaea</taxon>
    </lineage>
</organism>
<dbReference type="STRING" id="1442371.A0A0D2JYM0"/>
<dbReference type="GeneID" id="27711684"/>